<dbReference type="OrthoDB" id="6105938at2759"/>
<feature type="compositionally biased region" description="Polar residues" evidence="1">
    <location>
        <begin position="20"/>
        <end position="36"/>
    </location>
</feature>
<name>V5F9F3_BYSSN</name>
<reference evidence="3" key="1">
    <citation type="journal article" date="2014" name="Genome Announc.">
        <title>Draft genome sequence of the formaldehyde-resistant fungus Byssochlamys spectabilis No. 5 (anamorph Paecilomyces variotii No. 5) (NBRC109023).</title>
        <authorList>
            <person name="Oka T."/>
            <person name="Ekino K."/>
            <person name="Fukuda K."/>
            <person name="Nomura Y."/>
        </authorList>
    </citation>
    <scope>NUCLEOTIDE SEQUENCE [LARGE SCALE GENOMIC DNA]</scope>
    <source>
        <strain evidence="3">No. 5 / NBRC 109023</strain>
    </source>
</reference>
<feature type="compositionally biased region" description="Basic residues" evidence="1">
    <location>
        <begin position="1"/>
        <end position="10"/>
    </location>
</feature>
<evidence type="ECO:0000313" key="3">
    <source>
        <dbReference type="Proteomes" id="UP000018001"/>
    </source>
</evidence>
<keyword evidence="3" id="KW-1185">Reference proteome</keyword>
<sequence>MVSHRARKGTSRGEGPKMGQSKNQAQSSAVQKSATSKSKKDRKKQRNRKLTQPSATQKKPLSKSKRNQKQALQQASKPITLNPKALHAKPSDDVYNGVPSAAVGEVFSLALEFRRMKPTVDVIVKVTKTELDREIVSSLIEAALRLLPPATTPQGIKEQQEISRRKGELSRRAENEFIDALRKRRLLFLTEKEQQKGQGRGDREEETKEKKKKKKKKQQMSAPTPDIRFKSPVDISGHTCLWLEYKNFFGFRKNPFVAKKNRKQLGRYATEIGPGAVVYRLGYEMGHLDIEGVRVFRQSDLLAQLR</sequence>
<proteinExistence type="predicted"/>
<dbReference type="eggNOG" id="ENOG502TATJ">
    <property type="taxonomic scope" value="Eukaryota"/>
</dbReference>
<feature type="compositionally biased region" description="Basic and acidic residues" evidence="1">
    <location>
        <begin position="192"/>
        <end position="209"/>
    </location>
</feature>
<dbReference type="Proteomes" id="UP000018001">
    <property type="component" value="Unassembled WGS sequence"/>
</dbReference>
<feature type="region of interest" description="Disordered" evidence="1">
    <location>
        <begin position="192"/>
        <end position="229"/>
    </location>
</feature>
<feature type="compositionally biased region" description="Polar residues" evidence="1">
    <location>
        <begin position="69"/>
        <end position="79"/>
    </location>
</feature>
<feature type="region of interest" description="Disordered" evidence="1">
    <location>
        <begin position="1"/>
        <end position="87"/>
    </location>
</feature>
<feature type="compositionally biased region" description="Basic residues" evidence="1">
    <location>
        <begin position="37"/>
        <end position="49"/>
    </location>
</feature>
<comment type="caution">
    <text evidence="2">The sequence shown here is derived from an EMBL/GenBank/DDBJ whole genome shotgun (WGS) entry which is preliminary data.</text>
</comment>
<dbReference type="InParanoid" id="V5F9F3"/>
<accession>V5F9F3</accession>
<dbReference type="Pfam" id="PF14811">
    <property type="entry name" value="TPD"/>
    <property type="match status" value="1"/>
</dbReference>
<dbReference type="InterPro" id="IPR029404">
    <property type="entry name" value="CDIN1"/>
</dbReference>
<evidence type="ECO:0000313" key="2">
    <source>
        <dbReference type="EMBL" id="GAD92764.1"/>
    </source>
</evidence>
<dbReference type="HOGENOM" id="CLU_060127_0_0_1"/>
<dbReference type="AlphaFoldDB" id="V5F9F3"/>
<protein>
    <submittedName>
        <fullName evidence="2">Uncharacterized protein</fullName>
    </submittedName>
</protein>
<organism evidence="2 3">
    <name type="scientific">Byssochlamys spectabilis (strain No. 5 / NBRC 109023)</name>
    <name type="common">Paecilomyces variotii</name>
    <dbReference type="NCBI Taxonomy" id="1356009"/>
    <lineage>
        <taxon>Eukaryota</taxon>
        <taxon>Fungi</taxon>
        <taxon>Dikarya</taxon>
        <taxon>Ascomycota</taxon>
        <taxon>Pezizomycotina</taxon>
        <taxon>Eurotiomycetes</taxon>
        <taxon>Eurotiomycetidae</taxon>
        <taxon>Eurotiales</taxon>
        <taxon>Thermoascaceae</taxon>
        <taxon>Paecilomyces</taxon>
    </lineage>
</organism>
<dbReference type="EMBL" id="BAUL01000038">
    <property type="protein sequence ID" value="GAD92764.1"/>
    <property type="molecule type" value="Genomic_DNA"/>
</dbReference>
<evidence type="ECO:0000256" key="1">
    <source>
        <dbReference type="SAM" id="MobiDB-lite"/>
    </source>
</evidence>
<gene>
    <name evidence="2" type="ORF">PVAR5_1360</name>
</gene>
<feature type="compositionally biased region" description="Polar residues" evidence="1">
    <location>
        <begin position="50"/>
        <end position="59"/>
    </location>
</feature>